<gene>
    <name evidence="2" type="ORF">P7K49_024957</name>
</gene>
<feature type="region of interest" description="Disordered" evidence="1">
    <location>
        <begin position="299"/>
        <end position="326"/>
    </location>
</feature>
<dbReference type="Gene3D" id="2.60.40.150">
    <property type="entry name" value="C2 domain"/>
    <property type="match status" value="1"/>
</dbReference>
<feature type="region of interest" description="Disordered" evidence="1">
    <location>
        <begin position="217"/>
        <end position="255"/>
    </location>
</feature>
<keyword evidence="3" id="KW-1185">Reference proteome</keyword>
<proteinExistence type="predicted"/>
<dbReference type="EMBL" id="JASSZA010000012">
    <property type="protein sequence ID" value="KAK2095923.1"/>
    <property type="molecule type" value="Genomic_DNA"/>
</dbReference>
<sequence>MSLHWLAPFAEQPSFREMYITVGPQGSHTKICPQAAAKLTGSPGIFKSIGSDETIQGQGSRRLISFSLSDFQAMGLKKGMFFNPDPYLKISIQPGKHSIFPALPHHGQERRSKIIGNTVNPIWQAEDVFGSKQGEVCPALIFLTKRRPEGDLRIKQRTPKADSQQYQVDGANMKVQPGAMFGEDPNGKNPFHAGLLLQSARFKRDLLGREIAKTLLMEQNKQPGMKASEKQKPGTNRAKGRSRNEERQDSGMMEQDYSCIVGTGMRKDKVKDFLTNKLSDGIRRVDQGLIRVDQAMQMRNITEDDSLPTKHVQQAKRKKKGRKKKE</sequence>
<comment type="caution">
    <text evidence="2">The sequence shown here is derived from an EMBL/GenBank/DDBJ whole genome shotgun (WGS) entry which is preliminary data.</text>
</comment>
<dbReference type="Proteomes" id="UP001266305">
    <property type="component" value="Unassembled WGS sequence"/>
</dbReference>
<feature type="compositionally biased region" description="Basic residues" evidence="1">
    <location>
        <begin position="313"/>
        <end position="326"/>
    </location>
</feature>
<accession>A0ABQ9UFQ4</accession>
<protein>
    <submittedName>
        <fullName evidence="2">Uncharacterized protein</fullName>
    </submittedName>
</protein>
<dbReference type="SUPFAM" id="SSF49562">
    <property type="entry name" value="C2 domain (Calcium/lipid-binding domain, CaLB)"/>
    <property type="match status" value="1"/>
</dbReference>
<reference evidence="2 3" key="1">
    <citation type="submission" date="2023-05" db="EMBL/GenBank/DDBJ databases">
        <title>B98-5 Cell Line De Novo Hybrid Assembly: An Optical Mapping Approach.</title>
        <authorList>
            <person name="Kananen K."/>
            <person name="Auerbach J.A."/>
            <person name="Kautto E."/>
            <person name="Blachly J.S."/>
        </authorList>
    </citation>
    <scope>NUCLEOTIDE SEQUENCE [LARGE SCALE GENOMIC DNA]</scope>
    <source>
        <strain evidence="2">B95-8</strain>
        <tissue evidence="2">Cell line</tissue>
    </source>
</reference>
<evidence type="ECO:0000256" key="1">
    <source>
        <dbReference type="SAM" id="MobiDB-lite"/>
    </source>
</evidence>
<evidence type="ECO:0000313" key="2">
    <source>
        <dbReference type="EMBL" id="KAK2095923.1"/>
    </source>
</evidence>
<name>A0ABQ9UFQ4_SAGOE</name>
<organism evidence="2 3">
    <name type="scientific">Saguinus oedipus</name>
    <name type="common">Cotton-top tamarin</name>
    <name type="synonym">Oedipomidas oedipus</name>
    <dbReference type="NCBI Taxonomy" id="9490"/>
    <lineage>
        <taxon>Eukaryota</taxon>
        <taxon>Metazoa</taxon>
        <taxon>Chordata</taxon>
        <taxon>Craniata</taxon>
        <taxon>Vertebrata</taxon>
        <taxon>Euteleostomi</taxon>
        <taxon>Mammalia</taxon>
        <taxon>Eutheria</taxon>
        <taxon>Euarchontoglires</taxon>
        <taxon>Primates</taxon>
        <taxon>Haplorrhini</taxon>
        <taxon>Platyrrhini</taxon>
        <taxon>Cebidae</taxon>
        <taxon>Callitrichinae</taxon>
        <taxon>Saguinus</taxon>
    </lineage>
</organism>
<evidence type="ECO:0000313" key="3">
    <source>
        <dbReference type="Proteomes" id="UP001266305"/>
    </source>
</evidence>
<dbReference type="InterPro" id="IPR035892">
    <property type="entry name" value="C2_domain_sf"/>
</dbReference>